<dbReference type="PANTHER" id="PTHR10381:SF70">
    <property type="entry name" value="ATP-DEPENDENT CLP PROTEASE PROTEOLYTIC SUBUNIT"/>
    <property type="match status" value="1"/>
</dbReference>
<dbReference type="PANTHER" id="PTHR10381">
    <property type="entry name" value="ATP-DEPENDENT CLP PROTEASE PROTEOLYTIC SUBUNIT"/>
    <property type="match status" value="1"/>
</dbReference>
<evidence type="ECO:0000256" key="1">
    <source>
        <dbReference type="ARBA" id="ARBA00007039"/>
    </source>
</evidence>
<evidence type="ECO:0000256" key="5">
    <source>
        <dbReference type="ARBA" id="ARBA00022825"/>
    </source>
</evidence>
<dbReference type="NCBIfam" id="NF045542">
    <property type="entry name" value="Clp_rel_HeadMat"/>
    <property type="match status" value="1"/>
</dbReference>
<dbReference type="GO" id="GO:0008233">
    <property type="term" value="F:peptidase activity"/>
    <property type="evidence" value="ECO:0007669"/>
    <property type="project" value="UniProtKB-KW"/>
</dbReference>
<dbReference type="Proteomes" id="UP001433638">
    <property type="component" value="Unassembled WGS sequence"/>
</dbReference>
<evidence type="ECO:0000256" key="7">
    <source>
        <dbReference type="SAM" id="MobiDB-lite"/>
    </source>
</evidence>
<keyword evidence="3 8" id="KW-0645">Protease</keyword>
<dbReference type="SUPFAM" id="SSF52096">
    <property type="entry name" value="ClpP/crotonase"/>
    <property type="match status" value="1"/>
</dbReference>
<dbReference type="RefSeq" id="WP_349586100.1">
    <property type="nucleotide sequence ID" value="NZ_JBEFLD010000004.1"/>
</dbReference>
<evidence type="ECO:0000256" key="4">
    <source>
        <dbReference type="ARBA" id="ARBA00022801"/>
    </source>
</evidence>
<feature type="region of interest" description="Disordered" evidence="7">
    <location>
        <begin position="341"/>
        <end position="381"/>
    </location>
</feature>
<comment type="similarity">
    <text evidence="1 6">Belongs to the peptidase S14 family.</text>
</comment>
<evidence type="ECO:0000256" key="3">
    <source>
        <dbReference type="ARBA" id="ARBA00022670"/>
    </source>
</evidence>
<evidence type="ECO:0000313" key="8">
    <source>
        <dbReference type="EMBL" id="MEQ6290526.1"/>
    </source>
</evidence>
<gene>
    <name evidence="8" type="ORF">ABNW52_07855</name>
</gene>
<reference evidence="8" key="1">
    <citation type="submission" date="2024-06" db="EMBL/GenBank/DDBJ databases">
        <title>Genome sequence of Vogesella sp. MAHUQ-64.</title>
        <authorList>
            <person name="Huq M.A."/>
        </authorList>
    </citation>
    <scope>NUCLEOTIDE SEQUENCE</scope>
    <source>
        <strain evidence="8">MAHUQ-64</strain>
    </source>
</reference>
<feature type="region of interest" description="Disordered" evidence="7">
    <location>
        <begin position="229"/>
        <end position="249"/>
    </location>
</feature>
<keyword evidence="4 8" id="KW-0378">Hydrolase</keyword>
<feature type="compositionally biased region" description="Pro residues" evidence="7">
    <location>
        <begin position="231"/>
        <end position="249"/>
    </location>
</feature>
<evidence type="ECO:0000256" key="2">
    <source>
        <dbReference type="ARBA" id="ARBA00022490"/>
    </source>
</evidence>
<keyword evidence="2" id="KW-0963">Cytoplasm</keyword>
<dbReference type="InterPro" id="IPR023562">
    <property type="entry name" value="ClpP/TepA"/>
</dbReference>
<dbReference type="PRINTS" id="PR00127">
    <property type="entry name" value="CLPPROTEASEP"/>
</dbReference>
<keyword evidence="5" id="KW-0720">Serine protease</keyword>
<accession>A0ABV1M3E9</accession>
<comment type="caution">
    <text evidence="8">The sequence shown here is derived from an EMBL/GenBank/DDBJ whole genome shotgun (WGS) entry which is preliminary data.</text>
</comment>
<proteinExistence type="inferred from homology"/>
<dbReference type="Pfam" id="PF00574">
    <property type="entry name" value="CLP_protease"/>
    <property type="match status" value="1"/>
</dbReference>
<evidence type="ECO:0000313" key="9">
    <source>
        <dbReference type="Proteomes" id="UP001433638"/>
    </source>
</evidence>
<dbReference type="InterPro" id="IPR029045">
    <property type="entry name" value="ClpP/crotonase-like_dom_sf"/>
</dbReference>
<name>A0ABV1M3E9_9NEIS</name>
<dbReference type="Gene3D" id="3.90.226.10">
    <property type="entry name" value="2-enoyl-CoA Hydratase, Chain A, domain 1"/>
    <property type="match status" value="1"/>
</dbReference>
<sequence length="381" mass="39986">MNQVAPRIFNGPAPAPAANGNWYRISNAANLAADQALEVELYDEIGAWGIRAADFIRDLKAADDGQRDIVVGISSLGGDVFDGIAIHNTLRRLGNRVTARIDSVAASIASIIAVGAHRVVMPANSMMMIHNPWTFAMGEADDLRATADMMDKVRDNLIGCYRAKAPALAEDELVQMLADTTWLTAQEALALGLVDEVTDIAPLKASANMRAGLGRLKNAPPALLQALEEPATPPADPAPAPAPEPEPVPPAAVDAVAMAKLAARLCNEAALPAVAVDSVITVSALASESAIRNAVTQATEIRDLCKTAKLPELANSLIASGLDVESARARLFDKMVADAGDELDNLPPADDPAVPKNKGPSARNIYASRRARAANPQRGNV</sequence>
<dbReference type="CDD" id="cd07016">
    <property type="entry name" value="S14_ClpP_1"/>
    <property type="match status" value="1"/>
</dbReference>
<evidence type="ECO:0000256" key="6">
    <source>
        <dbReference type="RuleBase" id="RU003567"/>
    </source>
</evidence>
<dbReference type="GO" id="GO:0006508">
    <property type="term" value="P:proteolysis"/>
    <property type="evidence" value="ECO:0007669"/>
    <property type="project" value="UniProtKB-KW"/>
</dbReference>
<keyword evidence="9" id="KW-1185">Reference proteome</keyword>
<dbReference type="EMBL" id="JBEFLD010000004">
    <property type="protein sequence ID" value="MEQ6290526.1"/>
    <property type="molecule type" value="Genomic_DNA"/>
</dbReference>
<organism evidence="8 9">
    <name type="scientific">Vogesella oryzagri</name>
    <dbReference type="NCBI Taxonomy" id="3160864"/>
    <lineage>
        <taxon>Bacteria</taxon>
        <taxon>Pseudomonadati</taxon>
        <taxon>Pseudomonadota</taxon>
        <taxon>Betaproteobacteria</taxon>
        <taxon>Neisseriales</taxon>
        <taxon>Chromobacteriaceae</taxon>
        <taxon>Vogesella</taxon>
    </lineage>
</organism>
<protein>
    <recommendedName>
        <fullName evidence="6">ATP-dependent Clp protease proteolytic subunit</fullName>
    </recommendedName>
</protein>
<dbReference type="InterPro" id="IPR001907">
    <property type="entry name" value="ClpP"/>
</dbReference>